<dbReference type="EC" id="2.3.1.225" evidence="7"/>
<dbReference type="OrthoDB" id="4096362at2759"/>
<proteinExistence type="inferred from homology"/>
<feature type="transmembrane region" description="Helical" evidence="7">
    <location>
        <begin position="178"/>
        <end position="197"/>
    </location>
</feature>
<keyword evidence="3 7" id="KW-0812">Transmembrane</keyword>
<name>A0A151MM29_ALLMI</name>
<comment type="domain">
    <text evidence="7">The DHHC domain is required for palmitoyltransferase activity.</text>
</comment>
<evidence type="ECO:0000313" key="10">
    <source>
        <dbReference type="Proteomes" id="UP000050525"/>
    </source>
</evidence>
<comment type="subcellular location">
    <subcellularLocation>
        <location evidence="1">Membrane</location>
        <topology evidence="1">Multi-pass membrane protein</topology>
    </subcellularLocation>
</comment>
<dbReference type="KEGG" id="amj:109286058"/>
<keyword evidence="4 7" id="KW-1133">Transmembrane helix</keyword>
<dbReference type="Proteomes" id="UP000050525">
    <property type="component" value="Unassembled WGS sequence"/>
</dbReference>
<evidence type="ECO:0000256" key="7">
    <source>
        <dbReference type="RuleBase" id="RU079119"/>
    </source>
</evidence>
<comment type="similarity">
    <text evidence="7">Belongs to the DHHC palmitoyltransferase family.</text>
</comment>
<evidence type="ECO:0000313" key="9">
    <source>
        <dbReference type="EMBL" id="KYO25574.1"/>
    </source>
</evidence>
<accession>A0A151MM29</accession>
<dbReference type="EMBL" id="AKHW03005724">
    <property type="protein sequence ID" value="KYO25574.1"/>
    <property type="molecule type" value="Genomic_DNA"/>
</dbReference>
<evidence type="ECO:0000256" key="2">
    <source>
        <dbReference type="ARBA" id="ARBA00022679"/>
    </source>
</evidence>
<dbReference type="Pfam" id="PF01529">
    <property type="entry name" value="DHHC"/>
    <property type="match status" value="1"/>
</dbReference>
<evidence type="ECO:0000256" key="1">
    <source>
        <dbReference type="ARBA" id="ARBA00004141"/>
    </source>
</evidence>
<evidence type="ECO:0000259" key="8">
    <source>
        <dbReference type="Pfam" id="PF01529"/>
    </source>
</evidence>
<keyword evidence="2 7" id="KW-0808">Transferase</keyword>
<dbReference type="AlphaFoldDB" id="A0A151MM29"/>
<organism evidence="9 10">
    <name type="scientific">Alligator mississippiensis</name>
    <name type="common">American alligator</name>
    <dbReference type="NCBI Taxonomy" id="8496"/>
    <lineage>
        <taxon>Eukaryota</taxon>
        <taxon>Metazoa</taxon>
        <taxon>Chordata</taxon>
        <taxon>Craniata</taxon>
        <taxon>Vertebrata</taxon>
        <taxon>Euteleostomi</taxon>
        <taxon>Archelosauria</taxon>
        <taxon>Archosauria</taxon>
        <taxon>Crocodylia</taxon>
        <taxon>Alligatoridae</taxon>
        <taxon>Alligatorinae</taxon>
        <taxon>Alligator</taxon>
    </lineage>
</organism>
<evidence type="ECO:0000256" key="5">
    <source>
        <dbReference type="ARBA" id="ARBA00023136"/>
    </source>
</evidence>
<dbReference type="GO" id="GO:0005783">
    <property type="term" value="C:endoplasmic reticulum"/>
    <property type="evidence" value="ECO:0007669"/>
    <property type="project" value="TreeGrafter"/>
</dbReference>
<comment type="catalytic activity">
    <reaction evidence="7">
        <text>L-cysteinyl-[protein] + hexadecanoyl-CoA = S-hexadecanoyl-L-cysteinyl-[protein] + CoA</text>
        <dbReference type="Rhea" id="RHEA:36683"/>
        <dbReference type="Rhea" id="RHEA-COMP:10131"/>
        <dbReference type="Rhea" id="RHEA-COMP:11032"/>
        <dbReference type="ChEBI" id="CHEBI:29950"/>
        <dbReference type="ChEBI" id="CHEBI:57287"/>
        <dbReference type="ChEBI" id="CHEBI:57379"/>
        <dbReference type="ChEBI" id="CHEBI:74151"/>
        <dbReference type="EC" id="2.3.1.225"/>
    </reaction>
</comment>
<comment type="caution">
    <text evidence="9">The sequence shown here is derived from an EMBL/GenBank/DDBJ whole genome shotgun (WGS) entry which is preliminary data.</text>
</comment>
<feature type="transmembrane region" description="Helical" evidence="7">
    <location>
        <begin position="145"/>
        <end position="166"/>
    </location>
</feature>
<feature type="transmembrane region" description="Helical" evidence="7">
    <location>
        <begin position="40"/>
        <end position="65"/>
    </location>
</feature>
<dbReference type="PANTHER" id="PTHR22883">
    <property type="entry name" value="ZINC FINGER DHHC DOMAIN CONTAINING PROTEIN"/>
    <property type="match status" value="1"/>
</dbReference>
<dbReference type="InterPro" id="IPR039859">
    <property type="entry name" value="PFA4/ZDH16/20/ERF2-like"/>
</dbReference>
<keyword evidence="5 7" id="KW-0472">Membrane</keyword>
<feature type="transmembrane region" description="Helical" evidence="7">
    <location>
        <begin position="12"/>
        <end position="34"/>
    </location>
</feature>
<dbReference type="GO" id="GO:0019706">
    <property type="term" value="F:protein-cysteine S-palmitoyltransferase activity"/>
    <property type="evidence" value="ECO:0007669"/>
    <property type="project" value="UniProtKB-EC"/>
</dbReference>
<evidence type="ECO:0000256" key="6">
    <source>
        <dbReference type="ARBA" id="ARBA00023315"/>
    </source>
</evidence>
<sequence length="236" mass="26088">MSRGGEEPRWVLPSLCASFHVSSLVCLSALFFSFPCGWLAVHVSLAFPVVAGILFLPALANLLLASFMDPGILPRGAKGRARLVIQVLRDEDRRFGPRWCHKCHCYCPPRSFHCPSCNVCVEGFDHHCYWLNNCVGRGNTRCFSLFVAFLCGYNALALASCIAYLVLSSGQVLSTEKACAIVVTVPAAFYLLPLLALMSSRAKLHAWAKRTHRLKVYSRGKKTLLGRAWARSWAPA</sequence>
<dbReference type="GO" id="GO:0016020">
    <property type="term" value="C:membrane"/>
    <property type="evidence" value="ECO:0007669"/>
    <property type="project" value="UniProtKB-SubCell"/>
</dbReference>
<dbReference type="InterPro" id="IPR001594">
    <property type="entry name" value="Palmitoyltrfase_DHHC"/>
</dbReference>
<reference evidence="9 10" key="1">
    <citation type="journal article" date="2012" name="Genome Biol.">
        <title>Sequencing three crocodilian genomes to illuminate the evolution of archosaurs and amniotes.</title>
        <authorList>
            <person name="St John J.A."/>
            <person name="Braun E.L."/>
            <person name="Isberg S.R."/>
            <person name="Miles L.G."/>
            <person name="Chong A.Y."/>
            <person name="Gongora J."/>
            <person name="Dalzell P."/>
            <person name="Moran C."/>
            <person name="Bed'hom B."/>
            <person name="Abzhanov A."/>
            <person name="Burgess S.C."/>
            <person name="Cooksey A.M."/>
            <person name="Castoe T.A."/>
            <person name="Crawford N.G."/>
            <person name="Densmore L.D."/>
            <person name="Drew J.C."/>
            <person name="Edwards S.V."/>
            <person name="Faircloth B.C."/>
            <person name="Fujita M.K."/>
            <person name="Greenwold M.J."/>
            <person name="Hoffmann F.G."/>
            <person name="Howard J.M."/>
            <person name="Iguchi T."/>
            <person name="Janes D.E."/>
            <person name="Khan S.Y."/>
            <person name="Kohno S."/>
            <person name="de Koning A.J."/>
            <person name="Lance S.L."/>
            <person name="McCarthy F.M."/>
            <person name="McCormack J.E."/>
            <person name="Merchant M.E."/>
            <person name="Peterson D.G."/>
            <person name="Pollock D.D."/>
            <person name="Pourmand N."/>
            <person name="Raney B.J."/>
            <person name="Roessler K.A."/>
            <person name="Sanford J.R."/>
            <person name="Sawyer R.H."/>
            <person name="Schmidt C.J."/>
            <person name="Triplett E.W."/>
            <person name="Tuberville T.D."/>
            <person name="Venegas-Anaya M."/>
            <person name="Howard J.T."/>
            <person name="Jarvis E.D."/>
            <person name="Guillette L.J.Jr."/>
            <person name="Glenn T.C."/>
            <person name="Green R.E."/>
            <person name="Ray D.A."/>
        </authorList>
    </citation>
    <scope>NUCLEOTIDE SEQUENCE [LARGE SCALE GENOMIC DNA]</scope>
    <source>
        <strain evidence="9">KSC_2009_1</strain>
    </source>
</reference>
<dbReference type="STRING" id="8496.A0A151MM29"/>
<keyword evidence="10" id="KW-1185">Reference proteome</keyword>
<evidence type="ECO:0000256" key="4">
    <source>
        <dbReference type="ARBA" id="ARBA00022989"/>
    </source>
</evidence>
<feature type="domain" description="Palmitoyltransferase DHHC" evidence="8">
    <location>
        <begin position="97"/>
        <end position="201"/>
    </location>
</feature>
<evidence type="ECO:0000256" key="3">
    <source>
        <dbReference type="ARBA" id="ARBA00022692"/>
    </source>
</evidence>
<gene>
    <name evidence="9" type="primary">ZDHHC19</name>
    <name evidence="9" type="ORF">Y1Q_0013742</name>
</gene>
<dbReference type="GO" id="GO:0005794">
    <property type="term" value="C:Golgi apparatus"/>
    <property type="evidence" value="ECO:0007669"/>
    <property type="project" value="TreeGrafter"/>
</dbReference>
<dbReference type="PANTHER" id="PTHR22883:SF326">
    <property type="entry name" value="PALMITOYLTRANSFERASE ZDHHC19"/>
    <property type="match status" value="1"/>
</dbReference>
<dbReference type="PROSITE" id="PS50216">
    <property type="entry name" value="DHHC"/>
    <property type="match status" value="1"/>
</dbReference>
<keyword evidence="6 7" id="KW-0012">Acyltransferase</keyword>
<dbReference type="GO" id="GO:0006612">
    <property type="term" value="P:protein targeting to membrane"/>
    <property type="evidence" value="ECO:0007669"/>
    <property type="project" value="TreeGrafter"/>
</dbReference>
<protein>
    <recommendedName>
        <fullName evidence="7">Palmitoyltransferase</fullName>
        <ecNumber evidence="7">2.3.1.225</ecNumber>
    </recommendedName>
</protein>